<feature type="region of interest" description="Disordered" evidence="1">
    <location>
        <begin position="90"/>
        <end position="124"/>
    </location>
</feature>
<feature type="region of interest" description="Disordered" evidence="1">
    <location>
        <begin position="1"/>
        <end position="61"/>
    </location>
</feature>
<evidence type="ECO:0000313" key="2">
    <source>
        <dbReference type="Proteomes" id="UP000046395"/>
    </source>
</evidence>
<feature type="compositionally biased region" description="Basic and acidic residues" evidence="1">
    <location>
        <begin position="110"/>
        <end position="124"/>
    </location>
</feature>
<organism evidence="2 3">
    <name type="scientific">Trichuris muris</name>
    <name type="common">Mouse whipworm</name>
    <dbReference type="NCBI Taxonomy" id="70415"/>
    <lineage>
        <taxon>Eukaryota</taxon>
        <taxon>Metazoa</taxon>
        <taxon>Ecdysozoa</taxon>
        <taxon>Nematoda</taxon>
        <taxon>Enoplea</taxon>
        <taxon>Dorylaimia</taxon>
        <taxon>Trichinellida</taxon>
        <taxon>Trichuridae</taxon>
        <taxon>Trichuris</taxon>
    </lineage>
</organism>
<evidence type="ECO:0000313" key="4">
    <source>
        <dbReference type="WBParaSite" id="TMUE_1000005264.2"/>
    </source>
</evidence>
<proteinExistence type="predicted"/>
<dbReference type="WBParaSite" id="TMUE_1000005264.1">
    <property type="protein sequence ID" value="TMUE_1000005264.1"/>
    <property type="gene ID" value="WBGene00287857"/>
</dbReference>
<dbReference type="AlphaFoldDB" id="A0A5S6QDK6"/>
<reference evidence="2" key="1">
    <citation type="submission" date="2013-11" db="EMBL/GenBank/DDBJ databases">
        <authorList>
            <person name="Aslett M."/>
        </authorList>
    </citation>
    <scope>NUCLEOTIDE SEQUENCE [LARGE SCALE GENOMIC DNA]</scope>
    <source>
        <strain evidence="2">Edinburgh</strain>
    </source>
</reference>
<dbReference type="Proteomes" id="UP000046395">
    <property type="component" value="Unassembled WGS sequence"/>
</dbReference>
<reference evidence="3" key="3">
    <citation type="submission" date="2019-12" db="UniProtKB">
        <authorList>
            <consortium name="WormBaseParasite"/>
        </authorList>
    </citation>
    <scope>IDENTIFICATION</scope>
</reference>
<dbReference type="WBParaSite" id="TMUE_1000005264.2">
    <property type="protein sequence ID" value="TMUE_1000005264.2"/>
    <property type="gene ID" value="WBGene00287857"/>
</dbReference>
<protein>
    <submittedName>
        <fullName evidence="3 4">Uncharacterized protein</fullName>
    </submittedName>
</protein>
<evidence type="ECO:0000256" key="1">
    <source>
        <dbReference type="SAM" id="MobiDB-lite"/>
    </source>
</evidence>
<sequence>MTVGKAAEPLPVKDSEHDSNGGQTDSWLVGVPELELSEPGSPLSRGKRFSSNRYFDPPHLTSPQSLRLAKELENCAYLWLLSYISTDMRRRHNRSNGNRDTRRVNGGTHAEGKRSEVRAGLKDL</sequence>
<accession>A0A5S6QDK6</accession>
<name>A0A5S6QDK6_TRIMR</name>
<evidence type="ECO:0000313" key="3">
    <source>
        <dbReference type="WBParaSite" id="TMUE_1000005264.1"/>
    </source>
</evidence>
<reference evidence="2" key="2">
    <citation type="submission" date="2014-03" db="EMBL/GenBank/DDBJ databases">
        <title>The whipworm genome and dual-species transcriptomics of an intimate host-pathogen interaction.</title>
        <authorList>
            <person name="Foth B.J."/>
            <person name="Tsai I.J."/>
            <person name="Reid A.J."/>
            <person name="Bancroft A.J."/>
            <person name="Nichol S."/>
            <person name="Tracey A."/>
            <person name="Holroyd N."/>
            <person name="Cotton J.A."/>
            <person name="Stanley E.J."/>
            <person name="Zarowiecki M."/>
            <person name="Liu J.Z."/>
            <person name="Huckvale T."/>
            <person name="Cooper P.J."/>
            <person name="Grencis R.K."/>
            <person name="Berriman M."/>
        </authorList>
    </citation>
    <scope>NUCLEOTIDE SEQUENCE [LARGE SCALE GENOMIC DNA]</scope>
    <source>
        <strain evidence="2">Edinburgh</strain>
    </source>
</reference>
<keyword evidence="2" id="KW-1185">Reference proteome</keyword>